<keyword evidence="5" id="KW-1185">Reference proteome</keyword>
<reference evidence="2 4" key="1">
    <citation type="submission" date="2013-02" db="EMBL/GenBank/DDBJ databases">
        <title>The Genome Sequence of Enterococcus moraviensis BAA-383.</title>
        <authorList>
            <consortium name="The Broad Institute Genome Sequencing Platform"/>
            <consortium name="The Broad Institute Genome Sequencing Center for Infectious Disease"/>
            <person name="Earl A.M."/>
            <person name="Gilmore M.S."/>
            <person name="Lebreton F."/>
            <person name="Walker B."/>
            <person name="Young S.K."/>
            <person name="Zeng Q."/>
            <person name="Gargeya S."/>
            <person name="Fitzgerald M."/>
            <person name="Haas B."/>
            <person name="Abouelleil A."/>
            <person name="Alvarado L."/>
            <person name="Arachchi H.M."/>
            <person name="Berlin A.M."/>
            <person name="Chapman S.B."/>
            <person name="Dewar J."/>
            <person name="Goldberg J."/>
            <person name="Griggs A."/>
            <person name="Gujja S."/>
            <person name="Hansen M."/>
            <person name="Howarth C."/>
            <person name="Imamovic A."/>
            <person name="Larimer J."/>
            <person name="McCowan C."/>
            <person name="Murphy C."/>
            <person name="Neiman D."/>
            <person name="Pearson M."/>
            <person name="Priest M."/>
            <person name="Roberts A."/>
            <person name="Saif S."/>
            <person name="Shea T."/>
            <person name="Sisk P."/>
            <person name="Sykes S."/>
            <person name="Wortman J."/>
            <person name="Nusbaum C."/>
            <person name="Birren B."/>
        </authorList>
    </citation>
    <scope>NUCLEOTIDE SEQUENCE [LARGE SCALE GENOMIC DNA]</scope>
    <source>
        <strain evidence="2 4">ATCC BAA-383</strain>
    </source>
</reference>
<name>R2T1X3_9ENTE</name>
<evidence type="ECO:0000313" key="3">
    <source>
        <dbReference type="EMBL" id="EOT71804.1"/>
    </source>
</evidence>
<evidence type="ECO:0000313" key="5">
    <source>
        <dbReference type="Proteomes" id="UP000014157"/>
    </source>
</evidence>
<dbReference type="PATRIC" id="fig|1158609.3.peg.2242"/>
<keyword evidence="1" id="KW-1133">Transmembrane helix</keyword>
<dbReference type="HOGENOM" id="CLU_3215972_0_0_9"/>
<dbReference type="EMBL" id="AJAS01000016">
    <property type="protein sequence ID" value="EOH99021.1"/>
    <property type="molecule type" value="Genomic_DNA"/>
</dbReference>
<comment type="caution">
    <text evidence="2">The sequence shown here is derived from an EMBL/GenBank/DDBJ whole genome shotgun (WGS) entry which is preliminary data.</text>
</comment>
<evidence type="ECO:0000256" key="1">
    <source>
        <dbReference type="SAM" id="Phobius"/>
    </source>
</evidence>
<keyword evidence="1" id="KW-0812">Transmembrane</keyword>
<dbReference type="AlphaFoldDB" id="R2T1X3"/>
<dbReference type="EMBL" id="ASWB01000002">
    <property type="protein sequence ID" value="EOT71804.1"/>
    <property type="molecule type" value="Genomic_DNA"/>
</dbReference>
<dbReference type="Proteomes" id="UP000013781">
    <property type="component" value="Unassembled WGS sequence"/>
</dbReference>
<proteinExistence type="predicted"/>
<feature type="transmembrane region" description="Helical" evidence="1">
    <location>
        <begin position="12"/>
        <end position="40"/>
    </location>
</feature>
<organism evidence="2 4">
    <name type="scientific">Enterococcus moraviensis ATCC BAA-383</name>
    <dbReference type="NCBI Taxonomy" id="1158609"/>
    <lineage>
        <taxon>Bacteria</taxon>
        <taxon>Bacillati</taxon>
        <taxon>Bacillota</taxon>
        <taxon>Bacilli</taxon>
        <taxon>Lactobacillales</taxon>
        <taxon>Enterococcaceae</taxon>
        <taxon>Enterococcus</taxon>
    </lineage>
</organism>
<dbReference type="Proteomes" id="UP000014157">
    <property type="component" value="Unassembled WGS sequence"/>
</dbReference>
<keyword evidence="1" id="KW-0472">Membrane</keyword>
<evidence type="ECO:0000313" key="2">
    <source>
        <dbReference type="EMBL" id="EOH99021.1"/>
    </source>
</evidence>
<accession>R2T1X3</accession>
<evidence type="ECO:0000313" key="4">
    <source>
        <dbReference type="Proteomes" id="UP000013781"/>
    </source>
</evidence>
<dbReference type="RefSeq" id="WP_010765657.1">
    <property type="nucleotide sequence ID" value="NZ_ASWB01000002.1"/>
</dbReference>
<protein>
    <submittedName>
        <fullName evidence="2">Uncharacterized protein</fullName>
    </submittedName>
</protein>
<gene>
    <name evidence="3" type="ORF">I586_01611</name>
    <name evidence="2" type="ORF">UAY_02290</name>
</gene>
<sequence length="44" mass="4900">MSKKEELPVGKMIVGLVMLIFSPIIIGLVVGIFWSILAILSTRW</sequence>
<reference evidence="3 5" key="2">
    <citation type="submission" date="2013-03" db="EMBL/GenBank/DDBJ databases">
        <title>The Genome Sequence of Enterococcus moraviensis BAA-383 (PacBio/Illumina hybrid assembly).</title>
        <authorList>
            <consortium name="The Broad Institute Genomics Platform"/>
            <consortium name="The Broad Institute Genome Sequencing Center for Infectious Disease"/>
            <person name="Earl A."/>
            <person name="Russ C."/>
            <person name="Gilmore M."/>
            <person name="Surin D."/>
            <person name="Walker B."/>
            <person name="Young S."/>
            <person name="Zeng Q."/>
            <person name="Gargeya S."/>
            <person name="Fitzgerald M."/>
            <person name="Haas B."/>
            <person name="Abouelleil A."/>
            <person name="Allen A.W."/>
            <person name="Alvarado L."/>
            <person name="Arachchi H.M."/>
            <person name="Berlin A.M."/>
            <person name="Chapman S.B."/>
            <person name="Gainer-Dewar J."/>
            <person name="Goldberg J."/>
            <person name="Griggs A."/>
            <person name="Gujja S."/>
            <person name="Hansen M."/>
            <person name="Howarth C."/>
            <person name="Imamovic A."/>
            <person name="Ireland A."/>
            <person name="Larimer J."/>
            <person name="McCowan C."/>
            <person name="Murphy C."/>
            <person name="Pearson M."/>
            <person name="Poon T.W."/>
            <person name="Priest M."/>
            <person name="Roberts A."/>
            <person name="Saif S."/>
            <person name="Shea T."/>
            <person name="Sisk P."/>
            <person name="Sykes S."/>
            <person name="Wortman J."/>
            <person name="Nusbaum C."/>
            <person name="Birren B."/>
        </authorList>
    </citation>
    <scope>NUCLEOTIDE SEQUENCE [LARGE SCALE GENOMIC DNA]</scope>
    <source>
        <strain evidence="3 5">ATCC BAA-383</strain>
    </source>
</reference>